<evidence type="ECO:0000256" key="1">
    <source>
        <dbReference type="SAM" id="MobiDB-lite"/>
    </source>
</evidence>
<evidence type="ECO:0000313" key="3">
    <source>
        <dbReference type="Proteomes" id="UP000670475"/>
    </source>
</evidence>
<name>A0A940MKD1_9ACTN</name>
<feature type="compositionally biased region" description="Basic and acidic residues" evidence="1">
    <location>
        <begin position="47"/>
        <end position="62"/>
    </location>
</feature>
<protein>
    <submittedName>
        <fullName evidence="2">Uncharacterized protein</fullName>
    </submittedName>
</protein>
<organism evidence="2 3">
    <name type="scientific">Streptomyces montanisoli</name>
    <dbReference type="NCBI Taxonomy" id="2798581"/>
    <lineage>
        <taxon>Bacteria</taxon>
        <taxon>Bacillati</taxon>
        <taxon>Actinomycetota</taxon>
        <taxon>Actinomycetes</taxon>
        <taxon>Kitasatosporales</taxon>
        <taxon>Streptomycetaceae</taxon>
        <taxon>Streptomyces</taxon>
    </lineage>
</organism>
<reference evidence="2" key="1">
    <citation type="submission" date="2021-03" db="EMBL/GenBank/DDBJ databases">
        <title>Whole genome sequence of Streptomyces bomunensis MMS17-BM035.</title>
        <authorList>
            <person name="Lee J.H."/>
        </authorList>
    </citation>
    <scope>NUCLEOTIDE SEQUENCE</scope>
    <source>
        <strain evidence="2">MMS17-BM035</strain>
    </source>
</reference>
<keyword evidence="3" id="KW-1185">Reference proteome</keyword>
<dbReference type="AlphaFoldDB" id="A0A940MKD1"/>
<dbReference type="EMBL" id="JAGIQL010000223">
    <property type="protein sequence ID" value="MBP0461720.1"/>
    <property type="molecule type" value="Genomic_DNA"/>
</dbReference>
<feature type="compositionally biased region" description="Basic and acidic residues" evidence="1">
    <location>
        <begin position="1"/>
        <end position="20"/>
    </location>
</feature>
<comment type="caution">
    <text evidence="2">The sequence shown here is derived from an EMBL/GenBank/DDBJ whole genome shotgun (WGS) entry which is preliminary data.</text>
</comment>
<feature type="compositionally biased region" description="Low complexity" evidence="1">
    <location>
        <begin position="152"/>
        <end position="173"/>
    </location>
</feature>
<evidence type="ECO:0000313" key="2">
    <source>
        <dbReference type="EMBL" id="MBP0461720.1"/>
    </source>
</evidence>
<feature type="compositionally biased region" description="Low complexity" evidence="1">
    <location>
        <begin position="102"/>
        <end position="123"/>
    </location>
</feature>
<dbReference type="Proteomes" id="UP000670475">
    <property type="component" value="Unassembled WGS sequence"/>
</dbReference>
<gene>
    <name evidence="2" type="ORF">JFN87_30320</name>
</gene>
<accession>A0A940MKD1</accession>
<sequence length="271" mass="28232">MFGRRKNDEAEAEAAREPRPPRLSAQDAPDDVRASEPAGNVGPAGTDRPDSTDRPAGTDRPAEPVGPAKTTAELYGGRERAIRRERALRQERESGSGPSTSAGDPATGAAGIAPTADPSAARAAVREEEAPAARDGASPARNAGTAETSRRAAAPAAPPSALSASSAPSAPSPGADDRLIPRAESEEFGRRLHGALTHFVDDPGRSVEEAASVLEETAQRLSTALAERPRALRAGWEADGPDGTAGAADRTERLRLALRTYRETTERLLTI</sequence>
<dbReference type="RefSeq" id="WP_209345272.1">
    <property type="nucleotide sequence ID" value="NZ_JAGIQL010000223.1"/>
</dbReference>
<feature type="compositionally biased region" description="Basic and acidic residues" evidence="1">
    <location>
        <begin position="175"/>
        <end position="189"/>
    </location>
</feature>
<feature type="compositionally biased region" description="Basic and acidic residues" evidence="1">
    <location>
        <begin position="76"/>
        <end position="94"/>
    </location>
</feature>
<proteinExistence type="predicted"/>
<feature type="region of interest" description="Disordered" evidence="1">
    <location>
        <begin position="1"/>
        <end position="189"/>
    </location>
</feature>